<dbReference type="SUPFAM" id="SSF48498">
    <property type="entry name" value="Tetracyclin repressor-like, C-terminal domain"/>
    <property type="match status" value="1"/>
</dbReference>
<dbReference type="PRINTS" id="PR00455">
    <property type="entry name" value="HTHTETR"/>
</dbReference>
<accession>A0ABU1RNV4</accession>
<dbReference type="InterPro" id="IPR009057">
    <property type="entry name" value="Homeodomain-like_sf"/>
</dbReference>
<sequence length="227" mass="24931">MNASSDNSNQGKVDSAGSFRVRLPVDLCKRGELRVERFLDAATEVFTEKGYQHARLSEIVARAGGSLATLYRVFGDKEGLAHAIIQRRLEDLSARLTDLNLSGLPPQQALHQAAERIAEGMATAESVVIHRIVIGEGQSFPEMRDWFFDHAVAAVRGSLREYFEQEVAAGRLKIASPTTASSQFFMMLFGDLVIRVSSGNLKEPDADELRAYAQAAVDLFLHGALPR</sequence>
<proteinExistence type="predicted"/>
<name>A0ABU1RNV4_9GAMM</name>
<keyword evidence="1 2" id="KW-0238">DNA-binding</keyword>
<dbReference type="PROSITE" id="PS50977">
    <property type="entry name" value="HTH_TETR_2"/>
    <property type="match status" value="1"/>
</dbReference>
<dbReference type="RefSeq" id="WP_310090336.1">
    <property type="nucleotide sequence ID" value="NZ_JAVDTT010000001.1"/>
</dbReference>
<evidence type="ECO:0000256" key="2">
    <source>
        <dbReference type="PROSITE-ProRule" id="PRU00335"/>
    </source>
</evidence>
<protein>
    <submittedName>
        <fullName evidence="4">AcrR family transcriptional regulator</fullName>
    </submittedName>
</protein>
<dbReference type="PANTHER" id="PTHR30055:SF146">
    <property type="entry name" value="HTH-TYPE TRANSCRIPTIONAL DUAL REGULATOR CECR"/>
    <property type="match status" value="1"/>
</dbReference>
<gene>
    <name evidence="4" type="ORF">J2W94_000720</name>
</gene>
<feature type="DNA-binding region" description="H-T-H motif" evidence="2">
    <location>
        <begin position="55"/>
        <end position="74"/>
    </location>
</feature>
<evidence type="ECO:0000313" key="4">
    <source>
        <dbReference type="EMBL" id="MDR6840456.1"/>
    </source>
</evidence>
<dbReference type="Gene3D" id="1.10.357.10">
    <property type="entry name" value="Tetracycline Repressor, domain 2"/>
    <property type="match status" value="1"/>
</dbReference>
<dbReference type="InterPro" id="IPR039536">
    <property type="entry name" value="TetR_C_Proteobacteria"/>
</dbReference>
<dbReference type="PANTHER" id="PTHR30055">
    <property type="entry name" value="HTH-TYPE TRANSCRIPTIONAL REGULATOR RUTR"/>
    <property type="match status" value="1"/>
</dbReference>
<dbReference type="Proteomes" id="UP001254759">
    <property type="component" value="Unassembled WGS sequence"/>
</dbReference>
<feature type="domain" description="HTH tetR-type" evidence="3">
    <location>
        <begin position="32"/>
        <end position="92"/>
    </location>
</feature>
<dbReference type="Pfam" id="PF00440">
    <property type="entry name" value="TetR_N"/>
    <property type="match status" value="1"/>
</dbReference>
<dbReference type="SUPFAM" id="SSF46689">
    <property type="entry name" value="Homeodomain-like"/>
    <property type="match status" value="1"/>
</dbReference>
<dbReference type="InterPro" id="IPR001647">
    <property type="entry name" value="HTH_TetR"/>
</dbReference>
<evidence type="ECO:0000259" key="3">
    <source>
        <dbReference type="PROSITE" id="PS50977"/>
    </source>
</evidence>
<dbReference type="InterPro" id="IPR036271">
    <property type="entry name" value="Tet_transcr_reg_TetR-rel_C_sf"/>
</dbReference>
<dbReference type="InterPro" id="IPR050109">
    <property type="entry name" value="HTH-type_TetR-like_transc_reg"/>
</dbReference>
<dbReference type="EMBL" id="JAVDTT010000001">
    <property type="protein sequence ID" value="MDR6840456.1"/>
    <property type="molecule type" value="Genomic_DNA"/>
</dbReference>
<evidence type="ECO:0000313" key="5">
    <source>
        <dbReference type="Proteomes" id="UP001254759"/>
    </source>
</evidence>
<dbReference type="Pfam" id="PF14246">
    <property type="entry name" value="TetR_C_7"/>
    <property type="match status" value="1"/>
</dbReference>
<comment type="caution">
    <text evidence="4">The sequence shown here is derived from an EMBL/GenBank/DDBJ whole genome shotgun (WGS) entry which is preliminary data.</text>
</comment>
<keyword evidence="5" id="KW-1185">Reference proteome</keyword>
<evidence type="ECO:0000256" key="1">
    <source>
        <dbReference type="ARBA" id="ARBA00023125"/>
    </source>
</evidence>
<dbReference type="Gene3D" id="1.10.10.60">
    <property type="entry name" value="Homeodomain-like"/>
    <property type="match status" value="1"/>
</dbReference>
<organism evidence="4 5">
    <name type="scientific">Pseudoxanthomonas sacheonensis</name>
    <dbReference type="NCBI Taxonomy" id="443615"/>
    <lineage>
        <taxon>Bacteria</taxon>
        <taxon>Pseudomonadati</taxon>
        <taxon>Pseudomonadota</taxon>
        <taxon>Gammaproteobacteria</taxon>
        <taxon>Lysobacterales</taxon>
        <taxon>Lysobacteraceae</taxon>
        <taxon>Pseudoxanthomonas</taxon>
    </lineage>
</organism>
<reference evidence="4 5" key="1">
    <citation type="submission" date="2023-07" db="EMBL/GenBank/DDBJ databases">
        <title>Sorghum-associated microbial communities from plants grown in Nebraska, USA.</title>
        <authorList>
            <person name="Schachtman D."/>
        </authorList>
    </citation>
    <scope>NUCLEOTIDE SEQUENCE [LARGE SCALE GENOMIC DNA]</scope>
    <source>
        <strain evidence="4 5">BE107</strain>
    </source>
</reference>